<dbReference type="Pfam" id="PF12693">
    <property type="entry name" value="GspL_C"/>
    <property type="match status" value="1"/>
</dbReference>
<dbReference type="GO" id="GO:0009276">
    <property type="term" value="C:Gram-negative-bacterium-type cell wall"/>
    <property type="evidence" value="ECO:0007669"/>
    <property type="project" value="InterPro"/>
</dbReference>
<dbReference type="PIRSF" id="PIRSF015761">
    <property type="entry name" value="Protein_L"/>
    <property type="match status" value="1"/>
</dbReference>
<dbReference type="EMBL" id="RDQO01000007">
    <property type="protein sequence ID" value="RMX02997.1"/>
    <property type="molecule type" value="Genomic_DNA"/>
</dbReference>
<keyword evidence="5" id="KW-0997">Cell inner membrane</keyword>
<comment type="caution">
    <text evidence="12">The sequence shown here is derived from an EMBL/GenBank/DDBJ whole genome shotgun (WGS) entry which is preliminary data.</text>
</comment>
<evidence type="ECO:0000256" key="9">
    <source>
        <dbReference type="ARBA" id="ARBA00023136"/>
    </source>
</evidence>
<dbReference type="RefSeq" id="WP_122231774.1">
    <property type="nucleotide sequence ID" value="NZ_RDQO01000007.1"/>
</dbReference>
<evidence type="ECO:0000256" key="1">
    <source>
        <dbReference type="ARBA" id="ARBA00004377"/>
    </source>
</evidence>
<keyword evidence="8" id="KW-1133">Transmembrane helix</keyword>
<proteinExistence type="inferred from homology"/>
<dbReference type="SUPFAM" id="SSF53067">
    <property type="entry name" value="Actin-like ATPase domain"/>
    <property type="match status" value="1"/>
</dbReference>
<evidence type="ECO:0000256" key="6">
    <source>
        <dbReference type="ARBA" id="ARBA00022692"/>
    </source>
</evidence>
<comment type="subcellular location">
    <subcellularLocation>
        <location evidence="1">Cell inner membrane</location>
        <topology evidence="1">Single-pass membrane protein</topology>
    </subcellularLocation>
</comment>
<keyword evidence="9" id="KW-0472">Membrane</keyword>
<gene>
    <name evidence="12" type="ORF">D8I35_17640</name>
</gene>
<dbReference type="InterPro" id="IPR007812">
    <property type="entry name" value="T2SS_protein-GspL"/>
</dbReference>
<accession>A0A3M6QIZ6</accession>
<keyword evidence="3" id="KW-0813">Transport</keyword>
<feature type="domain" description="GspL cytoplasmic actin-ATPase-like" evidence="10">
    <location>
        <begin position="35"/>
        <end position="140"/>
    </location>
</feature>
<evidence type="ECO:0000256" key="8">
    <source>
        <dbReference type="ARBA" id="ARBA00022989"/>
    </source>
</evidence>
<evidence type="ECO:0000256" key="5">
    <source>
        <dbReference type="ARBA" id="ARBA00022519"/>
    </source>
</evidence>
<evidence type="ECO:0000256" key="7">
    <source>
        <dbReference type="ARBA" id="ARBA00022927"/>
    </source>
</evidence>
<dbReference type="GO" id="GO:0015627">
    <property type="term" value="C:type II protein secretion system complex"/>
    <property type="evidence" value="ECO:0007669"/>
    <property type="project" value="InterPro"/>
</dbReference>
<protein>
    <submittedName>
        <fullName evidence="12">General secretion pathway protein GspL</fullName>
    </submittedName>
</protein>
<dbReference type="OrthoDB" id="8557903at2"/>
<dbReference type="Gene3D" id="3.30.420.380">
    <property type="match status" value="1"/>
</dbReference>
<dbReference type="Pfam" id="PF05134">
    <property type="entry name" value="T2SSL"/>
    <property type="match status" value="1"/>
</dbReference>
<evidence type="ECO:0000256" key="3">
    <source>
        <dbReference type="ARBA" id="ARBA00022448"/>
    </source>
</evidence>
<dbReference type="InterPro" id="IPR043129">
    <property type="entry name" value="ATPase_NBD"/>
</dbReference>
<keyword evidence="4" id="KW-1003">Cell membrane</keyword>
<comment type="similarity">
    <text evidence="2">Belongs to the GSP L family.</text>
</comment>
<evidence type="ECO:0000313" key="12">
    <source>
        <dbReference type="EMBL" id="RMX02997.1"/>
    </source>
</evidence>
<dbReference type="GO" id="GO:0005886">
    <property type="term" value="C:plasma membrane"/>
    <property type="evidence" value="ECO:0007669"/>
    <property type="project" value="UniProtKB-SubCell"/>
</dbReference>
<dbReference type="InterPro" id="IPR024230">
    <property type="entry name" value="GspL_cyto_dom"/>
</dbReference>
<keyword evidence="7" id="KW-0653">Protein transport</keyword>
<reference evidence="12 13" key="1">
    <citation type="submission" date="2018-10" db="EMBL/GenBank/DDBJ databases">
        <title>Draft genome of Cortibacter populi DSM10536.</title>
        <authorList>
            <person name="Bernier A.-M."/>
            <person name="Bernard K."/>
        </authorList>
    </citation>
    <scope>NUCLEOTIDE SEQUENCE [LARGE SCALE GENOMIC DNA]</scope>
    <source>
        <strain evidence="12 13">DSM 105136</strain>
    </source>
</reference>
<evidence type="ECO:0000313" key="13">
    <source>
        <dbReference type="Proteomes" id="UP000278006"/>
    </source>
</evidence>
<evidence type="ECO:0000259" key="11">
    <source>
        <dbReference type="Pfam" id="PF12693"/>
    </source>
</evidence>
<dbReference type="InterPro" id="IPR025691">
    <property type="entry name" value="GspL_pp_dom"/>
</dbReference>
<evidence type="ECO:0000256" key="2">
    <source>
        <dbReference type="ARBA" id="ARBA00005318"/>
    </source>
</evidence>
<sequence>MPLLIIEPPPRDITAQTPLAFAFSGDGQTLEQAGQGLAALLPRPGKGTQVVLVVPVQLLSWHRIKLPKVPLKDRQRLRAVLQGLLEDQLLDDVSQLHFSLAPDAAAGQASWVSVCRVAWLESALDVLAAAGLVVQRIVPAFAPEAPAQEDAVVTPRLLALGTEDAPWLVIRGADGDGQVLALPLTPAAGAMDLVAALSPETVVDAEPAVYQLAQQRLGRPVRLFETGDRLLQAAGGAWSLAQFQFANSGRDRLAQGLASGTQNLLRAPQWRPARWGLLVLVLAQLLGVNVWAWQARQQLDDKRDQINSLFATTFPSVPVVVDAPLQMRRELQRLQQQSGALTHGSFEVLAAAVGATLPAGQLPQTLQYEGQSLLLGGLTLDDAAFALWQAALAERGLQADWQDTAVRIALRPGEGP</sequence>
<evidence type="ECO:0000256" key="4">
    <source>
        <dbReference type="ARBA" id="ARBA00022475"/>
    </source>
</evidence>
<dbReference type="Proteomes" id="UP000278006">
    <property type="component" value="Unassembled WGS sequence"/>
</dbReference>
<dbReference type="AlphaFoldDB" id="A0A3M6QIZ6"/>
<feature type="domain" description="GspL periplasmic" evidence="11">
    <location>
        <begin position="269"/>
        <end position="372"/>
    </location>
</feature>
<keyword evidence="13" id="KW-1185">Reference proteome</keyword>
<evidence type="ECO:0000259" key="10">
    <source>
        <dbReference type="Pfam" id="PF05134"/>
    </source>
</evidence>
<dbReference type="NCBIfam" id="TIGR01709">
    <property type="entry name" value="typeII_sec_gspL"/>
    <property type="match status" value="1"/>
</dbReference>
<name>A0A3M6QIZ6_9BURK</name>
<dbReference type="GO" id="GO:0015628">
    <property type="term" value="P:protein secretion by the type II secretion system"/>
    <property type="evidence" value="ECO:0007669"/>
    <property type="project" value="InterPro"/>
</dbReference>
<keyword evidence="6" id="KW-0812">Transmembrane</keyword>
<organism evidence="12 13">
    <name type="scientific">Corticibacter populi</name>
    <dbReference type="NCBI Taxonomy" id="1550736"/>
    <lineage>
        <taxon>Bacteria</taxon>
        <taxon>Pseudomonadati</taxon>
        <taxon>Pseudomonadota</taxon>
        <taxon>Betaproteobacteria</taxon>
        <taxon>Burkholderiales</taxon>
        <taxon>Comamonadaceae</taxon>
        <taxon>Corticibacter</taxon>
    </lineage>
</organism>